<keyword evidence="3" id="KW-1185">Reference proteome</keyword>
<evidence type="ECO:0000313" key="2">
    <source>
        <dbReference type="EMBL" id="AMD86398.1"/>
    </source>
</evidence>
<dbReference type="KEGG" id="ard:AXF14_00740"/>
<dbReference type="STRING" id="111015.AXF14_00740"/>
<sequence length="199" mass="21041">MSPQSPDSSAAQPAPRSKPRGARESALARAVVELEEHVSGLGWDAPVGVFALVRTAAALETDPAIAEILDDEALAAARKDPESLTVIEQEDLPGAADLEDLLAQLAWPESVDGVALSVERVTLPAQAEAEAAAIEAPEERVAYLQSRADRDDVRIVVGVLRSGESWCAIRARSKDHERSVAQGDTLVPGLINALRATLL</sequence>
<name>A0A0X8JDG7_ACTRD</name>
<gene>
    <name evidence="2" type="ORF">AXF14_00740</name>
</gene>
<dbReference type="OrthoDB" id="3266223at2"/>
<feature type="compositionally biased region" description="Low complexity" evidence="1">
    <location>
        <begin position="1"/>
        <end position="15"/>
    </location>
</feature>
<dbReference type="NCBIfam" id="NF040618">
    <property type="entry name" value="PPA1309_fam"/>
    <property type="match status" value="1"/>
</dbReference>
<dbReference type="InterPro" id="IPR047681">
    <property type="entry name" value="PPA1309-like"/>
</dbReference>
<evidence type="ECO:0000256" key="1">
    <source>
        <dbReference type="SAM" id="MobiDB-lite"/>
    </source>
</evidence>
<feature type="region of interest" description="Disordered" evidence="1">
    <location>
        <begin position="1"/>
        <end position="24"/>
    </location>
</feature>
<dbReference type="Proteomes" id="UP000065220">
    <property type="component" value="Chromosome"/>
</dbReference>
<reference evidence="3" key="1">
    <citation type="submission" date="2016-02" db="EMBL/GenBank/DDBJ databases">
        <authorList>
            <person name="Holder M.E."/>
            <person name="Ajami N.J."/>
            <person name="Petrosino J.F."/>
        </authorList>
    </citation>
    <scope>NUCLEOTIDE SEQUENCE [LARGE SCALE GENOMIC DNA]</scope>
    <source>
        <strain evidence="3">CCUG 36733</strain>
    </source>
</reference>
<evidence type="ECO:0000313" key="3">
    <source>
        <dbReference type="Proteomes" id="UP000065220"/>
    </source>
</evidence>
<dbReference type="EMBL" id="CP014228">
    <property type="protein sequence ID" value="AMD86398.1"/>
    <property type="molecule type" value="Genomic_DNA"/>
</dbReference>
<dbReference type="AlphaFoldDB" id="A0A0X8JDG7"/>
<dbReference type="RefSeq" id="WP_067939123.1">
    <property type="nucleotide sequence ID" value="NZ_CP014228.1"/>
</dbReference>
<proteinExistence type="predicted"/>
<accession>A0A0X8JDG7</accession>
<organism evidence="2 3">
    <name type="scientific">Actinomyces radicidentis</name>
    <dbReference type="NCBI Taxonomy" id="111015"/>
    <lineage>
        <taxon>Bacteria</taxon>
        <taxon>Bacillati</taxon>
        <taxon>Actinomycetota</taxon>
        <taxon>Actinomycetes</taxon>
        <taxon>Actinomycetales</taxon>
        <taxon>Actinomycetaceae</taxon>
        <taxon>Actinomyces</taxon>
    </lineage>
</organism>
<protein>
    <submittedName>
        <fullName evidence="2">Uncharacterized protein</fullName>
    </submittedName>
</protein>